<feature type="transmembrane region" description="Helical" evidence="8">
    <location>
        <begin position="177"/>
        <end position="197"/>
    </location>
</feature>
<feature type="transmembrane region" description="Helical" evidence="8">
    <location>
        <begin position="56"/>
        <end position="74"/>
    </location>
</feature>
<feature type="transmembrane region" description="Helical" evidence="8">
    <location>
        <begin position="29"/>
        <end position="49"/>
    </location>
</feature>
<dbReference type="GO" id="GO:0005886">
    <property type="term" value="C:plasma membrane"/>
    <property type="evidence" value="ECO:0007669"/>
    <property type="project" value="UniProtKB-SubCell"/>
</dbReference>
<feature type="transmembrane region" description="Helical" evidence="8">
    <location>
        <begin position="110"/>
        <end position="129"/>
    </location>
</feature>
<evidence type="ECO:0000256" key="2">
    <source>
        <dbReference type="ARBA" id="ARBA00022448"/>
    </source>
</evidence>
<evidence type="ECO:0000313" key="11">
    <source>
        <dbReference type="Proteomes" id="UP000199058"/>
    </source>
</evidence>
<evidence type="ECO:0000256" key="1">
    <source>
        <dbReference type="ARBA" id="ARBA00004651"/>
    </source>
</evidence>
<dbReference type="RefSeq" id="WP_091961804.1">
    <property type="nucleotide sequence ID" value="NZ_FOLH01000003.1"/>
</dbReference>
<accession>A0A1I1GUL5</accession>
<dbReference type="EMBL" id="FOLH01000003">
    <property type="protein sequence ID" value="SFC15211.1"/>
    <property type="molecule type" value="Genomic_DNA"/>
</dbReference>
<dbReference type="NCBIfam" id="TIGR00950">
    <property type="entry name" value="2A78"/>
    <property type="match status" value="1"/>
</dbReference>
<keyword evidence="6 8" id="KW-1133">Transmembrane helix</keyword>
<keyword evidence="2" id="KW-0813">Transport</keyword>
<dbReference type="Pfam" id="PF00892">
    <property type="entry name" value="EamA"/>
    <property type="match status" value="1"/>
</dbReference>
<feature type="transmembrane region" description="Helical" evidence="8">
    <location>
        <begin position="80"/>
        <end position="98"/>
    </location>
</feature>
<proteinExistence type="predicted"/>
<evidence type="ECO:0000256" key="5">
    <source>
        <dbReference type="ARBA" id="ARBA00022737"/>
    </source>
</evidence>
<evidence type="ECO:0000256" key="6">
    <source>
        <dbReference type="ARBA" id="ARBA00022989"/>
    </source>
</evidence>
<keyword evidence="3" id="KW-1003">Cell membrane</keyword>
<feature type="transmembrane region" description="Helical" evidence="8">
    <location>
        <begin position="239"/>
        <end position="258"/>
    </location>
</feature>
<dbReference type="PANTHER" id="PTHR22911:SF130">
    <property type="entry name" value="BIOTIN TRANSPORTER"/>
    <property type="match status" value="1"/>
</dbReference>
<feature type="transmembrane region" description="Helical" evidence="8">
    <location>
        <begin position="209"/>
        <end position="227"/>
    </location>
</feature>
<evidence type="ECO:0000256" key="8">
    <source>
        <dbReference type="SAM" id="Phobius"/>
    </source>
</evidence>
<dbReference type="InterPro" id="IPR004779">
    <property type="entry name" value="CO/AA/NH_transpt"/>
</dbReference>
<evidence type="ECO:0000256" key="7">
    <source>
        <dbReference type="ARBA" id="ARBA00023136"/>
    </source>
</evidence>
<dbReference type="SUPFAM" id="SSF103481">
    <property type="entry name" value="Multidrug resistance efflux transporter EmrE"/>
    <property type="match status" value="1"/>
</dbReference>
<dbReference type="InterPro" id="IPR037185">
    <property type="entry name" value="EmrE-like"/>
</dbReference>
<dbReference type="InterPro" id="IPR000620">
    <property type="entry name" value="EamA_dom"/>
</dbReference>
<keyword evidence="5" id="KW-0677">Repeat</keyword>
<reference evidence="10 11" key="1">
    <citation type="submission" date="2016-10" db="EMBL/GenBank/DDBJ databases">
        <authorList>
            <person name="de Groot N.N."/>
        </authorList>
    </citation>
    <scope>NUCLEOTIDE SEQUENCE [LARGE SCALE GENOMIC DNA]</scope>
    <source>
        <strain evidence="10 11">DSM 18438</strain>
    </source>
</reference>
<dbReference type="AlphaFoldDB" id="A0A1I1GUL5"/>
<protein>
    <submittedName>
        <fullName evidence="10">Carboxylate/amino acid/amine transporter</fullName>
    </submittedName>
</protein>
<organism evidence="10 11">
    <name type="scientific">Marinospirillum celere</name>
    <dbReference type="NCBI Taxonomy" id="1122252"/>
    <lineage>
        <taxon>Bacteria</taxon>
        <taxon>Pseudomonadati</taxon>
        <taxon>Pseudomonadota</taxon>
        <taxon>Gammaproteobacteria</taxon>
        <taxon>Oceanospirillales</taxon>
        <taxon>Oceanospirillaceae</taxon>
        <taxon>Marinospirillum</taxon>
    </lineage>
</organism>
<feature type="transmembrane region" description="Helical" evidence="8">
    <location>
        <begin position="135"/>
        <end position="157"/>
    </location>
</feature>
<evidence type="ECO:0000256" key="3">
    <source>
        <dbReference type="ARBA" id="ARBA00022475"/>
    </source>
</evidence>
<dbReference type="PANTHER" id="PTHR22911">
    <property type="entry name" value="ACYL-MALONYL CONDENSING ENZYME-RELATED"/>
    <property type="match status" value="1"/>
</dbReference>
<gene>
    <name evidence="10" type="ORF">SAMN05660443_1635</name>
</gene>
<name>A0A1I1GUL5_9GAMM</name>
<keyword evidence="4 8" id="KW-0812">Transmembrane</keyword>
<feature type="transmembrane region" description="Helical" evidence="8">
    <location>
        <begin position="264"/>
        <end position="280"/>
    </location>
</feature>
<dbReference type="OrthoDB" id="1412048at2"/>
<evidence type="ECO:0000313" key="10">
    <source>
        <dbReference type="EMBL" id="SFC15211.1"/>
    </source>
</evidence>
<keyword evidence="7 8" id="KW-0472">Membrane</keyword>
<evidence type="ECO:0000259" key="9">
    <source>
        <dbReference type="Pfam" id="PF00892"/>
    </source>
</evidence>
<evidence type="ECO:0000256" key="4">
    <source>
        <dbReference type="ARBA" id="ARBA00022692"/>
    </source>
</evidence>
<sequence length="294" mass="32652">MAYLWAITLLWAFSFSLIGVYLAGSVDAYFAVLVRILLASLVFLPLLKFARVPLQLAGKLMVIGAIQLGVMYLFFYQSFIFLTVPEVLLFTIFTPIYITLLDDLLQKRFTLMYLLTALLAVIGAGVIRYDELSSSFVLGFLLVQGANLCFAFGQVAYRRVMQVEAERGLADLTQRDLFGYFYLGALVVALLGMLFFGNWNRLPTTGLQWGVLLWLGLVASGLGYFIWNKGATLVDAGALAIMNNALVPAGLLVNLLIWNRDVDLLRLTLGGCIILLALWVNETWVKPRVEAARA</sequence>
<comment type="subcellular location">
    <subcellularLocation>
        <location evidence="1">Cell membrane</location>
        <topology evidence="1">Multi-pass membrane protein</topology>
    </subcellularLocation>
</comment>
<dbReference type="Proteomes" id="UP000199058">
    <property type="component" value="Unassembled WGS sequence"/>
</dbReference>
<dbReference type="STRING" id="1122252.SAMN05660443_1635"/>
<keyword evidence="11" id="KW-1185">Reference proteome</keyword>
<feature type="domain" description="EamA" evidence="9">
    <location>
        <begin position="4"/>
        <end position="127"/>
    </location>
</feature>